<keyword evidence="4" id="KW-1185">Reference proteome</keyword>
<dbReference type="PANTHER" id="PTHR36358">
    <property type="entry name" value="SUCCINATE DEHYDROGENASE SUBUNIT 4, MITOCHONDRIAL"/>
    <property type="match status" value="1"/>
</dbReference>
<dbReference type="OrthoDB" id="822750at2759"/>
<dbReference type="GO" id="GO:0006099">
    <property type="term" value="P:tricarboxylic acid cycle"/>
    <property type="evidence" value="ECO:0007669"/>
    <property type="project" value="InterPro"/>
</dbReference>
<feature type="transmembrane region" description="Helical" evidence="1">
    <location>
        <begin position="173"/>
        <end position="202"/>
    </location>
</feature>
<dbReference type="GO" id="GO:0045273">
    <property type="term" value="C:respiratory chain complex II (succinate dehydrogenase)"/>
    <property type="evidence" value="ECO:0007669"/>
    <property type="project" value="InterPro"/>
</dbReference>
<dbReference type="EMBL" id="JADCNM010000002">
    <property type="protein sequence ID" value="KAG0493594.1"/>
    <property type="molecule type" value="Genomic_DNA"/>
</dbReference>
<accession>A0A835VBN8</accession>
<proteinExistence type="predicted"/>
<dbReference type="Proteomes" id="UP000639772">
    <property type="component" value="Unassembled WGS sequence"/>
</dbReference>
<keyword evidence="1" id="KW-1133">Transmembrane helix</keyword>
<dbReference type="Proteomes" id="UP000636800">
    <property type="component" value="Chromosome 2"/>
</dbReference>
<sequence length="245" mass="27306">MAARFFSSRSKAIALTLTRGLNPTSSLVDASACPHQGLPALRSVTSSPPLSNEQRYGGYSSTGASRFPTFAHSKICAYTPHQAPYIRTRPLHLGPFSDGIGRGMKQEADNSHKDFPQSTAVQKNFEPRGARENLDASVVSFSPLEGTIVGKRATSALAKESLKIKRMELSQKITFALIPALLLFSKNSFSTSLLLFSVYWQIYGFFKEIFLDYIHHEVTREWVLVYFRLLLLILAKDTLLLFNLV</sequence>
<evidence type="ECO:0008006" key="6">
    <source>
        <dbReference type="Google" id="ProtNLM"/>
    </source>
</evidence>
<keyword evidence="1" id="KW-0472">Membrane</keyword>
<reference evidence="4 5" key="1">
    <citation type="journal article" date="2020" name="Nat. Food">
        <title>A phased Vanilla planifolia genome enables genetic improvement of flavour and production.</title>
        <authorList>
            <person name="Hasing T."/>
            <person name="Tang H."/>
            <person name="Brym M."/>
            <person name="Khazi F."/>
            <person name="Huang T."/>
            <person name="Chambers A.H."/>
        </authorList>
    </citation>
    <scope>NUCLEOTIDE SEQUENCE [LARGE SCALE GENOMIC DNA]</scope>
    <source>
        <tissue evidence="2">Leaf</tissue>
    </source>
</reference>
<dbReference type="GO" id="GO:0005743">
    <property type="term" value="C:mitochondrial inner membrane"/>
    <property type="evidence" value="ECO:0007669"/>
    <property type="project" value="InterPro"/>
</dbReference>
<dbReference type="InterPro" id="IPR044963">
    <property type="entry name" value="SDH4"/>
</dbReference>
<gene>
    <name evidence="3" type="ORF">HPP92_004588</name>
    <name evidence="2" type="ORF">HPP92_004941</name>
</gene>
<evidence type="ECO:0000313" key="5">
    <source>
        <dbReference type="Proteomes" id="UP000639772"/>
    </source>
</evidence>
<evidence type="ECO:0000313" key="4">
    <source>
        <dbReference type="Proteomes" id="UP000636800"/>
    </source>
</evidence>
<evidence type="ECO:0000313" key="2">
    <source>
        <dbReference type="EMBL" id="KAG0491543.1"/>
    </source>
</evidence>
<protein>
    <recommendedName>
        <fullName evidence="6">Succinate dehydrogenase subunit 4, mitochondrial</fullName>
    </recommendedName>
</protein>
<name>A0A835VBN8_VANPL</name>
<dbReference type="GO" id="GO:0006121">
    <property type="term" value="P:mitochondrial electron transport, succinate to ubiquinone"/>
    <property type="evidence" value="ECO:0007669"/>
    <property type="project" value="InterPro"/>
</dbReference>
<dbReference type="PANTHER" id="PTHR36358:SF1">
    <property type="entry name" value="SUCCINATE DEHYDROGENASE SUBUNIT 4, MITOCHONDRIAL"/>
    <property type="match status" value="1"/>
</dbReference>
<organism evidence="2 4">
    <name type="scientific">Vanilla planifolia</name>
    <name type="common">Vanilla</name>
    <dbReference type="NCBI Taxonomy" id="51239"/>
    <lineage>
        <taxon>Eukaryota</taxon>
        <taxon>Viridiplantae</taxon>
        <taxon>Streptophyta</taxon>
        <taxon>Embryophyta</taxon>
        <taxon>Tracheophyta</taxon>
        <taxon>Spermatophyta</taxon>
        <taxon>Magnoliopsida</taxon>
        <taxon>Liliopsida</taxon>
        <taxon>Asparagales</taxon>
        <taxon>Orchidaceae</taxon>
        <taxon>Vanilloideae</taxon>
        <taxon>Vanilleae</taxon>
        <taxon>Vanilla</taxon>
    </lineage>
</organism>
<feature type="transmembrane region" description="Helical" evidence="1">
    <location>
        <begin position="222"/>
        <end position="242"/>
    </location>
</feature>
<dbReference type="EMBL" id="JADCNL010000002">
    <property type="protein sequence ID" value="KAG0491543.1"/>
    <property type="molecule type" value="Genomic_DNA"/>
</dbReference>
<evidence type="ECO:0000256" key="1">
    <source>
        <dbReference type="SAM" id="Phobius"/>
    </source>
</evidence>
<evidence type="ECO:0000313" key="3">
    <source>
        <dbReference type="EMBL" id="KAG0493594.1"/>
    </source>
</evidence>
<comment type="caution">
    <text evidence="2">The sequence shown here is derived from an EMBL/GenBank/DDBJ whole genome shotgun (WGS) entry which is preliminary data.</text>
</comment>
<keyword evidence="1" id="KW-0812">Transmembrane</keyword>
<dbReference type="AlphaFoldDB" id="A0A835VBN8"/>